<dbReference type="InParanoid" id="Q8TQU4"/>
<dbReference type="Proteomes" id="UP000002487">
    <property type="component" value="Chromosome"/>
</dbReference>
<dbReference type="KEGG" id="mac:MA_1445"/>
<accession>Q8TQU4</accession>
<evidence type="ECO:0000313" key="2">
    <source>
        <dbReference type="Proteomes" id="UP000002487"/>
    </source>
</evidence>
<name>Q8TQU4_METAC</name>
<sequence>MFLYRDKRLIFKKQLFRIPLKCALLAGFLRDTSSVASNPLTALLRLLFAGIPGRFQTFGRRPEYLKFRKKREIRL</sequence>
<keyword evidence="2" id="KW-1185">Reference proteome</keyword>
<organism evidence="1 2">
    <name type="scientific">Methanosarcina acetivorans (strain ATCC 35395 / DSM 2834 / JCM 12185 / C2A)</name>
    <dbReference type="NCBI Taxonomy" id="188937"/>
    <lineage>
        <taxon>Archaea</taxon>
        <taxon>Methanobacteriati</taxon>
        <taxon>Methanobacteriota</taxon>
        <taxon>Stenosarchaea group</taxon>
        <taxon>Methanomicrobia</taxon>
        <taxon>Methanosarcinales</taxon>
        <taxon>Methanosarcinaceae</taxon>
        <taxon>Methanosarcina</taxon>
    </lineage>
</organism>
<dbReference type="HOGENOM" id="CLU_2662282_0_0_2"/>
<gene>
    <name evidence="1" type="ordered locus">MA_1445</name>
</gene>
<reference evidence="1 2" key="1">
    <citation type="journal article" date="2002" name="Genome Res.">
        <title>The genome of Methanosarcina acetivorans reveals extensive metabolic and physiological diversity.</title>
        <authorList>
            <person name="Galagan J.E."/>
            <person name="Nusbaum C."/>
            <person name="Roy A."/>
            <person name="Endrizzi M.G."/>
            <person name="Macdonald P."/>
            <person name="FitzHugh W."/>
            <person name="Calvo S."/>
            <person name="Engels R."/>
            <person name="Smirnov S."/>
            <person name="Atnoor D."/>
            <person name="Brown A."/>
            <person name="Allen N."/>
            <person name="Naylor J."/>
            <person name="Stange-Thomann N."/>
            <person name="DeArellano K."/>
            <person name="Johnson R."/>
            <person name="Linton L."/>
            <person name="McEwan P."/>
            <person name="McKernan K."/>
            <person name="Talamas J."/>
            <person name="Tirrell A."/>
            <person name="Ye W."/>
            <person name="Zimmer A."/>
            <person name="Barber R.D."/>
            <person name="Cann I."/>
            <person name="Graham D.E."/>
            <person name="Grahame D.A."/>
            <person name="Guss A."/>
            <person name="Hedderich R."/>
            <person name="Ingram-Smith C."/>
            <person name="Kuettner C.H."/>
            <person name="Krzycki J.A."/>
            <person name="Leigh J.A."/>
            <person name="Li W."/>
            <person name="Liu J."/>
            <person name="Mukhopadhyay B."/>
            <person name="Reeve J.N."/>
            <person name="Smith K."/>
            <person name="Springer T.A."/>
            <person name="Umayam L.A."/>
            <person name="White O."/>
            <person name="White R.H."/>
            <person name="de Macario E.C."/>
            <person name="Ferry J.G."/>
            <person name="Jarrell K.F."/>
            <person name="Jing H."/>
            <person name="Macario A.J.L."/>
            <person name="Paulsen I."/>
            <person name="Pritchett M."/>
            <person name="Sowers K.R."/>
            <person name="Swanson R.V."/>
            <person name="Zinder S.H."/>
            <person name="Lander E."/>
            <person name="Metcalf W.W."/>
            <person name="Birren B."/>
        </authorList>
    </citation>
    <scope>NUCLEOTIDE SEQUENCE [LARGE SCALE GENOMIC DNA]</scope>
    <source>
        <strain evidence="2">ATCC 35395 / DSM 2834 / JCM 12185 / C2A</strain>
    </source>
</reference>
<proteinExistence type="predicted"/>
<dbReference type="EMBL" id="AE010299">
    <property type="protein sequence ID" value="AAM04859.1"/>
    <property type="molecule type" value="Genomic_DNA"/>
</dbReference>
<dbReference type="EnsemblBacteria" id="AAM04859">
    <property type="protein sequence ID" value="AAM04859"/>
    <property type="gene ID" value="MA_1445"/>
</dbReference>
<evidence type="ECO:0000313" key="1">
    <source>
        <dbReference type="EMBL" id="AAM04859.1"/>
    </source>
</evidence>
<protein>
    <submittedName>
        <fullName evidence="1">Uncharacterized protein</fullName>
    </submittedName>
</protein>
<dbReference type="AlphaFoldDB" id="Q8TQU4"/>